<dbReference type="EMBL" id="MU003499">
    <property type="protein sequence ID" value="KAF2473578.1"/>
    <property type="molecule type" value="Genomic_DNA"/>
</dbReference>
<comment type="caution">
    <text evidence="1">The sequence shown here is derived from an EMBL/GenBank/DDBJ whole genome shotgun (WGS) entry which is preliminary data.</text>
</comment>
<accession>A0ACB6R2U2</accession>
<name>A0ACB6R2U2_9PLEO</name>
<gene>
    <name evidence="1" type="ORF">BDR25DRAFT_352074</name>
</gene>
<dbReference type="Proteomes" id="UP000799755">
    <property type="component" value="Unassembled WGS sequence"/>
</dbReference>
<proteinExistence type="predicted"/>
<keyword evidence="2" id="KW-1185">Reference proteome</keyword>
<sequence length="149" mass="16689">MSIHFQRGGCIYKMKFGSICTAKLGIKTSEWFLQHWALRIPCLLRFPWLSAKLFPLLSDCVGLLLDSYRGSLMLATWLKRCATFSFERLMADDVGRAGEAMNSITTQQQPTQTASIKLENPQERGPSIVPSNPAVSRAWTPRKGPAWGV</sequence>
<reference evidence="1" key="1">
    <citation type="journal article" date="2020" name="Stud. Mycol.">
        <title>101 Dothideomycetes genomes: a test case for predicting lifestyles and emergence of pathogens.</title>
        <authorList>
            <person name="Haridas S."/>
            <person name="Albert R."/>
            <person name="Binder M."/>
            <person name="Bloem J."/>
            <person name="Labutti K."/>
            <person name="Salamov A."/>
            <person name="Andreopoulos B."/>
            <person name="Baker S."/>
            <person name="Barry K."/>
            <person name="Bills G."/>
            <person name="Bluhm B."/>
            <person name="Cannon C."/>
            <person name="Castanera R."/>
            <person name="Culley D."/>
            <person name="Daum C."/>
            <person name="Ezra D."/>
            <person name="Gonzalez J."/>
            <person name="Henrissat B."/>
            <person name="Kuo A."/>
            <person name="Liang C."/>
            <person name="Lipzen A."/>
            <person name="Lutzoni F."/>
            <person name="Magnuson J."/>
            <person name="Mondo S."/>
            <person name="Nolan M."/>
            <person name="Ohm R."/>
            <person name="Pangilinan J."/>
            <person name="Park H.-J."/>
            <person name="Ramirez L."/>
            <person name="Alfaro M."/>
            <person name="Sun H."/>
            <person name="Tritt A."/>
            <person name="Yoshinaga Y."/>
            <person name="Zwiers L.-H."/>
            <person name="Turgeon B."/>
            <person name="Goodwin S."/>
            <person name="Spatafora J."/>
            <person name="Crous P."/>
            <person name="Grigoriev I."/>
        </authorList>
    </citation>
    <scope>NUCLEOTIDE SEQUENCE</scope>
    <source>
        <strain evidence="1">ATCC 200398</strain>
    </source>
</reference>
<protein>
    <submittedName>
        <fullName evidence="1">Uncharacterized protein</fullName>
    </submittedName>
</protein>
<evidence type="ECO:0000313" key="2">
    <source>
        <dbReference type="Proteomes" id="UP000799755"/>
    </source>
</evidence>
<evidence type="ECO:0000313" key="1">
    <source>
        <dbReference type="EMBL" id="KAF2473578.1"/>
    </source>
</evidence>
<organism evidence="1 2">
    <name type="scientific">Lindgomyces ingoldianus</name>
    <dbReference type="NCBI Taxonomy" id="673940"/>
    <lineage>
        <taxon>Eukaryota</taxon>
        <taxon>Fungi</taxon>
        <taxon>Dikarya</taxon>
        <taxon>Ascomycota</taxon>
        <taxon>Pezizomycotina</taxon>
        <taxon>Dothideomycetes</taxon>
        <taxon>Pleosporomycetidae</taxon>
        <taxon>Pleosporales</taxon>
        <taxon>Lindgomycetaceae</taxon>
        <taxon>Lindgomyces</taxon>
    </lineage>
</organism>